<evidence type="ECO:0000256" key="1">
    <source>
        <dbReference type="SAM" id="MobiDB-lite"/>
    </source>
</evidence>
<sequence>MPSGRNVTMENKPEQSIVLEPLEMGNQPPAVPPHQNLVLANPDEFHSTISQESNPTVMAPVSSSPMTISKSLLPTSNVMRRPAPRPPVNTAQRSPPSPPVTMAANNPISQNFTAIANGIIADPLKDDSMLVYV</sequence>
<proteinExistence type="predicted"/>
<feature type="compositionally biased region" description="Polar residues" evidence="1">
    <location>
        <begin position="55"/>
        <end position="78"/>
    </location>
</feature>
<reference evidence="2 3" key="2">
    <citation type="submission" date="2018-11" db="EMBL/GenBank/DDBJ databases">
        <authorList>
            <consortium name="Pathogen Informatics"/>
        </authorList>
    </citation>
    <scope>NUCLEOTIDE SEQUENCE [LARGE SCALE GENOMIC DNA]</scope>
</reference>
<evidence type="ECO:0000313" key="4">
    <source>
        <dbReference type="WBParaSite" id="HDID_0000518201-mRNA-1"/>
    </source>
</evidence>
<evidence type="ECO:0000313" key="3">
    <source>
        <dbReference type="Proteomes" id="UP000274504"/>
    </source>
</evidence>
<accession>A0A0R3SJR7</accession>
<reference evidence="4" key="1">
    <citation type="submission" date="2017-02" db="UniProtKB">
        <authorList>
            <consortium name="WormBaseParasite"/>
        </authorList>
    </citation>
    <scope>IDENTIFICATION</scope>
</reference>
<evidence type="ECO:0000313" key="2">
    <source>
        <dbReference type="EMBL" id="VDL57498.1"/>
    </source>
</evidence>
<organism evidence="4">
    <name type="scientific">Hymenolepis diminuta</name>
    <name type="common">Rat tapeworm</name>
    <dbReference type="NCBI Taxonomy" id="6216"/>
    <lineage>
        <taxon>Eukaryota</taxon>
        <taxon>Metazoa</taxon>
        <taxon>Spiralia</taxon>
        <taxon>Lophotrochozoa</taxon>
        <taxon>Platyhelminthes</taxon>
        <taxon>Cestoda</taxon>
        <taxon>Eucestoda</taxon>
        <taxon>Cyclophyllidea</taxon>
        <taxon>Hymenolepididae</taxon>
        <taxon>Hymenolepis</taxon>
    </lineage>
</organism>
<dbReference type="Proteomes" id="UP000274504">
    <property type="component" value="Unassembled WGS sequence"/>
</dbReference>
<dbReference type="AlphaFoldDB" id="A0A0R3SJR7"/>
<dbReference type="WBParaSite" id="HDID_0000518201-mRNA-1">
    <property type="protein sequence ID" value="HDID_0000518201-mRNA-1"/>
    <property type="gene ID" value="HDID_0000518201"/>
</dbReference>
<protein>
    <submittedName>
        <fullName evidence="4">Abl interactor 1-like</fullName>
    </submittedName>
</protein>
<dbReference type="EMBL" id="UYSG01002444">
    <property type="protein sequence ID" value="VDL57498.1"/>
    <property type="molecule type" value="Genomic_DNA"/>
</dbReference>
<feature type="region of interest" description="Disordered" evidence="1">
    <location>
        <begin position="55"/>
        <end position="105"/>
    </location>
</feature>
<gene>
    <name evidence="2" type="ORF">HDID_LOCUS5180</name>
</gene>
<name>A0A0R3SJR7_HYMDI</name>
<dbReference type="OrthoDB" id="10575112at2759"/>